<comment type="subcellular location">
    <subcellularLocation>
        <location evidence="1">Membrane</location>
        <topology evidence="1">Multi-pass membrane protein</topology>
    </subcellularLocation>
</comment>
<dbReference type="eggNOG" id="COG2211">
    <property type="taxonomic scope" value="Bacteria"/>
</dbReference>
<evidence type="ECO:0000256" key="4">
    <source>
        <dbReference type="ARBA" id="ARBA00022989"/>
    </source>
</evidence>
<evidence type="ECO:0000256" key="5">
    <source>
        <dbReference type="ARBA" id="ARBA00023136"/>
    </source>
</evidence>
<dbReference type="InterPro" id="IPR004752">
    <property type="entry name" value="AmpG_permease/AT-1"/>
</dbReference>
<dbReference type="Gene3D" id="1.20.1250.20">
    <property type="entry name" value="MFS general substrate transporter like domains"/>
    <property type="match status" value="2"/>
</dbReference>
<proteinExistence type="predicted"/>
<feature type="transmembrane region" description="Helical" evidence="6">
    <location>
        <begin position="85"/>
        <end position="102"/>
    </location>
</feature>
<keyword evidence="3 6" id="KW-0812">Transmembrane</keyword>
<dbReference type="AlphaFoldDB" id="A1AVY8"/>
<dbReference type="GO" id="GO:0022857">
    <property type="term" value="F:transmembrane transporter activity"/>
    <property type="evidence" value="ECO:0007669"/>
    <property type="project" value="InterPro"/>
</dbReference>
<dbReference type="KEGG" id="rma:Rmag_0317"/>
<feature type="transmembrane region" description="Helical" evidence="6">
    <location>
        <begin position="146"/>
        <end position="172"/>
    </location>
</feature>
<organism evidence="8 9">
    <name type="scientific">Ruthia magnifica subsp. Calyptogena magnifica</name>
    <dbReference type="NCBI Taxonomy" id="413404"/>
    <lineage>
        <taxon>Bacteria</taxon>
        <taxon>Pseudomonadati</taxon>
        <taxon>Pseudomonadota</taxon>
        <taxon>Gammaproteobacteria</taxon>
        <taxon>Candidatus Pseudothioglobaceae</taxon>
        <taxon>Candidatus Ruthturnera</taxon>
    </lineage>
</organism>
<keyword evidence="5 6" id="KW-0472">Membrane</keyword>
<dbReference type="SUPFAM" id="SSF103473">
    <property type="entry name" value="MFS general substrate transporter"/>
    <property type="match status" value="1"/>
</dbReference>
<feature type="transmembrane region" description="Helical" evidence="6">
    <location>
        <begin position="329"/>
        <end position="356"/>
    </location>
</feature>
<dbReference type="PANTHER" id="PTHR12778">
    <property type="entry name" value="SOLUTE CARRIER FAMILY 33 ACETYL-COA TRANSPORTER -RELATED"/>
    <property type="match status" value="1"/>
</dbReference>
<feature type="transmembrane region" description="Helical" evidence="6">
    <location>
        <begin position="302"/>
        <end position="323"/>
    </location>
</feature>
<feature type="transmembrane region" description="Helical" evidence="6">
    <location>
        <begin position="12"/>
        <end position="37"/>
    </location>
</feature>
<evidence type="ECO:0000256" key="1">
    <source>
        <dbReference type="ARBA" id="ARBA00004141"/>
    </source>
</evidence>
<reference evidence="8 9" key="1">
    <citation type="journal article" date="2007" name="Science">
        <title>The Calyptogena magnifica chemoautotrophic symbiont genome.</title>
        <authorList>
            <person name="Newton I.L.G."/>
            <person name="Woyke T."/>
            <person name="Auchtung T.A."/>
            <person name="Dilly G.F."/>
            <person name="Dutton R.J."/>
            <person name="Fisher M.C."/>
            <person name="Fontanez K.M."/>
            <person name="Lau E."/>
            <person name="Stewart F.J."/>
            <person name="Richardson P.M."/>
            <person name="Barry K.W."/>
            <person name="Saunders E."/>
            <person name="Detter J.C."/>
            <person name="Wu D."/>
            <person name="Eisen J.A."/>
            <person name="Cavanaugh C.M."/>
        </authorList>
    </citation>
    <scope>NUCLEOTIDE SEQUENCE [LARGE SCALE GENOMIC DNA]</scope>
    <source>
        <strain evidence="8 9">Cm</strain>
    </source>
</reference>
<dbReference type="HOGENOM" id="CLU_029352_1_1_6"/>
<feature type="transmembrane region" description="Helical" evidence="6">
    <location>
        <begin position="108"/>
        <end position="125"/>
    </location>
</feature>
<sequence>MSKILSAYLDKRMLFIFLNGIASGFPWVIIGSAMTLWLKDAGLTRTAIGFFGSIFFVYSINWLWAPLLDKIKIPFFKTLGFRRSWLLLLQILLFILIIAISWTDPKISIVWVSLIALLIVITSATQDIVIDAYRIEIISENKDGKIAAAAAVSTSGWWFGFGFLGAFAFYLADYSNNWSMVYFVMSFFVLGFILATLLMPKEVHSNQTVTNTPKQWLDETFFSPFKDFFNRFGITAILILLFIMFFKIGEAFLGKMSLVFYDDIGLSKTDIATYSKLLGSTLTIIFSIIASFVSIRFGLLKGLFIGGVSMALTNLMYSYLATIGADKEFLALTIFLDNFTSAFSTVTFVAFISYLVNKTYTATQYALMSSMGNLGKILFASSSGLLVDSLEGKDWVIAFGGEWAVFFAITTLMVIPSLIMLFWIGKKFKDLFI</sequence>
<evidence type="ECO:0000256" key="6">
    <source>
        <dbReference type="SAM" id="Phobius"/>
    </source>
</evidence>
<keyword evidence="4 6" id="KW-1133">Transmembrane helix</keyword>
<dbReference type="InterPro" id="IPR020846">
    <property type="entry name" value="MFS_dom"/>
</dbReference>
<evidence type="ECO:0000313" key="8">
    <source>
        <dbReference type="EMBL" id="ABL02095.1"/>
    </source>
</evidence>
<dbReference type="STRING" id="413404.Rmag_0317"/>
<dbReference type="PROSITE" id="PS50850">
    <property type="entry name" value="MFS"/>
    <property type="match status" value="1"/>
</dbReference>
<evidence type="ECO:0000259" key="7">
    <source>
        <dbReference type="PROSITE" id="PS50850"/>
    </source>
</evidence>
<feature type="transmembrane region" description="Helical" evidence="6">
    <location>
        <begin position="178"/>
        <end position="198"/>
    </location>
</feature>
<feature type="transmembrane region" description="Helical" evidence="6">
    <location>
        <begin position="273"/>
        <end position="295"/>
    </location>
</feature>
<evidence type="ECO:0000256" key="2">
    <source>
        <dbReference type="ARBA" id="ARBA00022448"/>
    </source>
</evidence>
<dbReference type="PANTHER" id="PTHR12778:SF10">
    <property type="entry name" value="MAJOR FACILITATOR SUPERFAMILY DOMAIN-CONTAINING PROTEIN 3"/>
    <property type="match status" value="1"/>
</dbReference>
<dbReference type="GO" id="GO:0016020">
    <property type="term" value="C:membrane"/>
    <property type="evidence" value="ECO:0007669"/>
    <property type="project" value="UniProtKB-SubCell"/>
</dbReference>
<feature type="transmembrane region" description="Helical" evidence="6">
    <location>
        <begin position="403"/>
        <end position="424"/>
    </location>
</feature>
<evidence type="ECO:0000313" key="9">
    <source>
        <dbReference type="Proteomes" id="UP000002587"/>
    </source>
</evidence>
<dbReference type="EMBL" id="CP000488">
    <property type="protein sequence ID" value="ABL02095.1"/>
    <property type="molecule type" value="Genomic_DNA"/>
</dbReference>
<dbReference type="NCBIfam" id="TIGR00901">
    <property type="entry name" value="2A0125"/>
    <property type="match status" value="1"/>
</dbReference>
<feature type="domain" description="Major facilitator superfamily (MFS) profile" evidence="7">
    <location>
        <begin position="12"/>
        <end position="428"/>
    </location>
</feature>
<keyword evidence="2" id="KW-0813">Transport</keyword>
<gene>
    <name evidence="8" type="ordered locus">Rmag_0317</name>
</gene>
<protein>
    <submittedName>
        <fullName evidence="8">Major facilitator superfamily MFS_1</fullName>
    </submittedName>
</protein>
<evidence type="ECO:0000256" key="3">
    <source>
        <dbReference type="ARBA" id="ARBA00022692"/>
    </source>
</evidence>
<keyword evidence="9" id="KW-1185">Reference proteome</keyword>
<feature type="transmembrane region" description="Helical" evidence="6">
    <location>
        <begin position="43"/>
        <end position="64"/>
    </location>
</feature>
<dbReference type="RefSeq" id="WP_011737720.1">
    <property type="nucleotide sequence ID" value="NC_008610.1"/>
</dbReference>
<feature type="transmembrane region" description="Helical" evidence="6">
    <location>
        <begin position="232"/>
        <end position="253"/>
    </location>
</feature>
<dbReference type="Proteomes" id="UP000002587">
    <property type="component" value="Chromosome"/>
</dbReference>
<name>A1AVY8_RUTMC</name>
<dbReference type="InterPro" id="IPR036259">
    <property type="entry name" value="MFS_trans_sf"/>
</dbReference>
<accession>A1AVY8</accession>